<protein>
    <submittedName>
        <fullName evidence="1">Uncharacterized protein</fullName>
    </submittedName>
</protein>
<sequence>MHDALNTAMIEIQSKIGEFSSIFAPQSDDTKIILAIFDSLTTLMGFSVSAFFSVVQKDVANAAQSISSSRGSLNGQKVQDWLKGPVHEFDGRAYANDMTYQIYAITAAWTRNNAPTVHDKLGAQNSLSSALGDLFAAWKDTEVSYLQTIFSGDDSSQNNLQALIGDGKMNFVPNQLNQNNMAAELQAVLYGQLMPTAWKTASDGAGAHPFILKTDFSCDNKAANIPEIHDYQIMTDADSASTRACWRDKLVFLVNANEWDFFNQVHFTPLPGADSTNLSGGKWGGITIDDIVASAMTGYEDAGYKNGYKSPGMDEIEKDNNADKYGKRVRYPGFFNIPVCEGLARTKGRIMANHHATSPFWPCDAPDDFNVKGTTIHVNRGWITANGKTPVCDTFTVDDPGYGDTLSATLYGRFDGDNTSEATVKAKCKITFSWPKWWGDIYYGADDCMYDGESKPIPDADGNPVCCQQDDNLTDMVTNPYVVGGACKPN</sequence>
<proteinExistence type="predicted"/>
<gene>
    <name evidence="1" type="ORF">PEGY_LOCUS4457</name>
</gene>
<evidence type="ECO:0000313" key="2">
    <source>
        <dbReference type="Proteomes" id="UP001154252"/>
    </source>
</evidence>
<accession>A0A9W4K8G6</accession>
<dbReference type="AlphaFoldDB" id="A0A9W4K8G6"/>
<comment type="caution">
    <text evidence="1">The sequence shown here is derived from an EMBL/GenBank/DDBJ whole genome shotgun (WGS) entry which is preliminary data.</text>
</comment>
<dbReference type="OrthoDB" id="3257981at2759"/>
<dbReference type="Proteomes" id="UP001154252">
    <property type="component" value="Unassembled WGS sequence"/>
</dbReference>
<evidence type="ECO:0000313" key="1">
    <source>
        <dbReference type="EMBL" id="CAG8896664.1"/>
    </source>
</evidence>
<dbReference type="EMBL" id="CAJVRC010000859">
    <property type="protein sequence ID" value="CAG8896664.1"/>
    <property type="molecule type" value="Genomic_DNA"/>
</dbReference>
<keyword evidence="2" id="KW-1185">Reference proteome</keyword>
<name>A0A9W4K8G6_9EURO</name>
<reference evidence="1" key="1">
    <citation type="submission" date="2021-07" db="EMBL/GenBank/DDBJ databases">
        <authorList>
            <person name="Branca A.L. A."/>
        </authorList>
    </citation>
    <scope>NUCLEOTIDE SEQUENCE</scope>
</reference>
<organism evidence="1 2">
    <name type="scientific">Penicillium egyptiacum</name>
    <dbReference type="NCBI Taxonomy" id="1303716"/>
    <lineage>
        <taxon>Eukaryota</taxon>
        <taxon>Fungi</taxon>
        <taxon>Dikarya</taxon>
        <taxon>Ascomycota</taxon>
        <taxon>Pezizomycotina</taxon>
        <taxon>Eurotiomycetes</taxon>
        <taxon>Eurotiomycetidae</taxon>
        <taxon>Eurotiales</taxon>
        <taxon>Aspergillaceae</taxon>
        <taxon>Penicillium</taxon>
    </lineage>
</organism>